<gene>
    <name evidence="13" type="ORF">Zmor_011263</name>
</gene>
<dbReference type="AlphaFoldDB" id="A0AA38IMD3"/>
<evidence type="ECO:0000256" key="3">
    <source>
        <dbReference type="ARBA" id="ARBA00022516"/>
    </source>
</evidence>
<dbReference type="GO" id="GO:0102965">
    <property type="term" value="F:alcohol-forming long-chain fatty acyl-CoA reductase activity"/>
    <property type="evidence" value="ECO:0007669"/>
    <property type="project" value="UniProtKB-EC"/>
</dbReference>
<dbReference type="Gene3D" id="3.40.50.720">
    <property type="entry name" value="NAD(P)-binding Rossmann-like Domain"/>
    <property type="match status" value="1"/>
</dbReference>
<dbReference type="GO" id="GO:0035336">
    <property type="term" value="P:long-chain fatty-acyl-CoA metabolic process"/>
    <property type="evidence" value="ECO:0007669"/>
    <property type="project" value="TreeGrafter"/>
</dbReference>
<dbReference type="PANTHER" id="PTHR11011">
    <property type="entry name" value="MALE STERILITY PROTEIN 2-RELATED"/>
    <property type="match status" value="1"/>
</dbReference>
<feature type="domain" description="Thioester reductase (TE)" evidence="12">
    <location>
        <begin position="17"/>
        <end position="284"/>
    </location>
</feature>
<comment type="caution">
    <text evidence="13">The sequence shown here is derived from an EMBL/GenBank/DDBJ whole genome shotgun (WGS) entry which is preliminary data.</text>
</comment>
<evidence type="ECO:0000259" key="11">
    <source>
        <dbReference type="Pfam" id="PF03015"/>
    </source>
</evidence>
<dbReference type="InterPro" id="IPR013120">
    <property type="entry name" value="FAR_NAD-bd"/>
</dbReference>
<keyword evidence="7 10" id="KW-0443">Lipid metabolism</keyword>
<dbReference type="InterPro" id="IPR036291">
    <property type="entry name" value="NAD(P)-bd_dom_sf"/>
</dbReference>
<organism evidence="13 14">
    <name type="scientific">Zophobas morio</name>
    <dbReference type="NCBI Taxonomy" id="2755281"/>
    <lineage>
        <taxon>Eukaryota</taxon>
        <taxon>Metazoa</taxon>
        <taxon>Ecdysozoa</taxon>
        <taxon>Arthropoda</taxon>
        <taxon>Hexapoda</taxon>
        <taxon>Insecta</taxon>
        <taxon>Pterygota</taxon>
        <taxon>Neoptera</taxon>
        <taxon>Endopterygota</taxon>
        <taxon>Coleoptera</taxon>
        <taxon>Polyphaga</taxon>
        <taxon>Cucujiformia</taxon>
        <taxon>Tenebrionidae</taxon>
        <taxon>Zophobas</taxon>
    </lineage>
</organism>
<dbReference type="InterPro" id="IPR033640">
    <property type="entry name" value="FAR_C"/>
</dbReference>
<dbReference type="Pfam" id="PF03015">
    <property type="entry name" value="Sterile"/>
    <property type="match status" value="1"/>
</dbReference>
<keyword evidence="8 10" id="KW-0472">Membrane</keyword>
<evidence type="ECO:0000256" key="9">
    <source>
        <dbReference type="ARBA" id="ARBA00052530"/>
    </source>
</evidence>
<comment type="function">
    <text evidence="10">Catalyzes the reduction of fatty acyl-CoA to fatty alcohols.</text>
</comment>
<dbReference type="GO" id="GO:0005777">
    <property type="term" value="C:peroxisome"/>
    <property type="evidence" value="ECO:0007669"/>
    <property type="project" value="TreeGrafter"/>
</dbReference>
<accession>A0AA38IMD3</accession>
<proteinExistence type="inferred from homology"/>
<keyword evidence="5 10" id="KW-0521">NADP</keyword>
<evidence type="ECO:0000256" key="8">
    <source>
        <dbReference type="ARBA" id="ARBA00023136"/>
    </source>
</evidence>
<evidence type="ECO:0000256" key="2">
    <source>
        <dbReference type="ARBA" id="ARBA00005928"/>
    </source>
</evidence>
<dbReference type="Proteomes" id="UP001168821">
    <property type="component" value="Unassembled WGS sequence"/>
</dbReference>
<evidence type="ECO:0000256" key="1">
    <source>
        <dbReference type="ARBA" id="ARBA00004141"/>
    </source>
</evidence>
<dbReference type="PANTHER" id="PTHR11011:SF60">
    <property type="entry name" value="FATTY ACYL-COA REDUCTASE-RELATED"/>
    <property type="match status" value="1"/>
</dbReference>
<evidence type="ECO:0000256" key="5">
    <source>
        <dbReference type="ARBA" id="ARBA00022857"/>
    </source>
</evidence>
<keyword evidence="14" id="KW-1185">Reference proteome</keyword>
<name>A0AA38IMD3_9CUCU</name>
<dbReference type="GO" id="GO:0016020">
    <property type="term" value="C:membrane"/>
    <property type="evidence" value="ECO:0007669"/>
    <property type="project" value="UniProtKB-SubCell"/>
</dbReference>
<reference evidence="13" key="1">
    <citation type="journal article" date="2023" name="G3 (Bethesda)">
        <title>Whole genome assemblies of Zophobas morio and Tenebrio molitor.</title>
        <authorList>
            <person name="Kaur S."/>
            <person name="Stinson S.A."/>
            <person name="diCenzo G.C."/>
        </authorList>
    </citation>
    <scope>NUCLEOTIDE SEQUENCE</scope>
    <source>
        <strain evidence="13">QUZm001</strain>
    </source>
</reference>
<protein>
    <recommendedName>
        <fullName evidence="10">Fatty acyl-CoA reductase</fullName>
        <ecNumber evidence="10">1.2.1.84</ecNumber>
    </recommendedName>
</protein>
<comment type="catalytic activity">
    <reaction evidence="9 10">
        <text>a long-chain fatty acyl-CoA + 2 NADPH + 2 H(+) = a long-chain primary fatty alcohol + 2 NADP(+) + CoA</text>
        <dbReference type="Rhea" id="RHEA:52716"/>
        <dbReference type="ChEBI" id="CHEBI:15378"/>
        <dbReference type="ChEBI" id="CHEBI:57287"/>
        <dbReference type="ChEBI" id="CHEBI:57783"/>
        <dbReference type="ChEBI" id="CHEBI:58349"/>
        <dbReference type="ChEBI" id="CHEBI:77396"/>
        <dbReference type="ChEBI" id="CHEBI:83139"/>
        <dbReference type="EC" id="1.2.1.84"/>
    </reaction>
</comment>
<feature type="transmembrane region" description="Helical" evidence="10">
    <location>
        <begin position="470"/>
        <end position="491"/>
    </location>
</feature>
<dbReference type="Pfam" id="PF07993">
    <property type="entry name" value="NAD_binding_4"/>
    <property type="match status" value="1"/>
</dbReference>
<sequence length="533" mass="62020">MTQSQICKFYDGQHVFITGGNGFIGKILVEKLLRSTNVAIIYLLMRTKKGKDVYTRLEELLKNEIFNELKEQDADFKRRIQVIVGDNTLPNLGISISDYQTLISKVNIVFHVAATVRFQEEIKFAYDTNVGMTMAVIDLCKQMKNIKSFMYVSTAYSNCYLQNIDEVFYDNLGFDYKEVRSILNEPDGPEKLTRKILQKWPNTYSFTKALAELVIKDFANNLPTGIFRPSIVISTYKEPLEGWTDSLGGPNILVATIASGFLRFFCCDVRFVVDLVPVDMSVAALLASAWDVHQNYKQGQNNIPIYNYVSSVDNPITYDEFIKLNVMVHTERYPFNNCLWTPRATVLRRSTIVNFLLNTTYHYLPALLVDAVSVLCFKKPRMISKYRKFNTSRYQMEYFMAHEWTFTNTNVKTIWNKMNEADKAIFPFDLKPFNWILYFRNYFKGIRSYLAKEPWQNLVSARIKAKRLKIAHQLLLFIIYFIGMTIFYKILQKTIPLRDLVRYVLFERSRKKKEECLNLLIAGFNFGEVEGGT</sequence>
<keyword evidence="4 10" id="KW-0812">Transmembrane</keyword>
<keyword evidence="10" id="KW-0560">Oxidoreductase</keyword>
<evidence type="ECO:0000256" key="6">
    <source>
        <dbReference type="ARBA" id="ARBA00022989"/>
    </source>
</evidence>
<dbReference type="GO" id="GO:0080019">
    <property type="term" value="F:alcohol-forming very long-chain fatty acyl-CoA reductase activity"/>
    <property type="evidence" value="ECO:0007669"/>
    <property type="project" value="InterPro"/>
</dbReference>
<dbReference type="EMBL" id="JALNTZ010000003">
    <property type="protein sequence ID" value="KAJ3659580.1"/>
    <property type="molecule type" value="Genomic_DNA"/>
</dbReference>
<evidence type="ECO:0000259" key="12">
    <source>
        <dbReference type="Pfam" id="PF07993"/>
    </source>
</evidence>
<evidence type="ECO:0000313" key="13">
    <source>
        <dbReference type="EMBL" id="KAJ3659580.1"/>
    </source>
</evidence>
<dbReference type="CDD" id="cd05236">
    <property type="entry name" value="FAR-N_SDR_e"/>
    <property type="match status" value="1"/>
</dbReference>
<feature type="domain" description="Fatty acyl-CoA reductase C-terminal" evidence="11">
    <location>
        <begin position="361"/>
        <end position="453"/>
    </location>
</feature>
<dbReference type="FunFam" id="3.40.50.720:FF:000143">
    <property type="entry name" value="Fatty acyl-CoA reductase"/>
    <property type="match status" value="1"/>
</dbReference>
<dbReference type="EC" id="1.2.1.84" evidence="10"/>
<comment type="similarity">
    <text evidence="2 10">Belongs to the fatty acyl-CoA reductase family.</text>
</comment>
<evidence type="ECO:0000313" key="14">
    <source>
        <dbReference type="Proteomes" id="UP001168821"/>
    </source>
</evidence>
<evidence type="ECO:0000256" key="4">
    <source>
        <dbReference type="ARBA" id="ARBA00022692"/>
    </source>
</evidence>
<dbReference type="SUPFAM" id="SSF51735">
    <property type="entry name" value="NAD(P)-binding Rossmann-fold domains"/>
    <property type="match status" value="1"/>
</dbReference>
<evidence type="ECO:0000256" key="10">
    <source>
        <dbReference type="RuleBase" id="RU363097"/>
    </source>
</evidence>
<dbReference type="CDD" id="cd09071">
    <property type="entry name" value="FAR_C"/>
    <property type="match status" value="1"/>
</dbReference>
<keyword evidence="6 10" id="KW-1133">Transmembrane helix</keyword>
<evidence type="ECO:0000256" key="7">
    <source>
        <dbReference type="ARBA" id="ARBA00023098"/>
    </source>
</evidence>
<comment type="subcellular location">
    <subcellularLocation>
        <location evidence="1">Membrane</location>
        <topology evidence="1">Multi-pass membrane protein</topology>
    </subcellularLocation>
</comment>
<dbReference type="InterPro" id="IPR026055">
    <property type="entry name" value="FAR"/>
</dbReference>
<keyword evidence="3 10" id="KW-0444">Lipid biosynthesis</keyword>